<organism evidence="1 2">
    <name type="scientific">Flavobacterium piscis</name>
    <dbReference type="NCBI Taxonomy" id="1114874"/>
    <lineage>
        <taxon>Bacteria</taxon>
        <taxon>Pseudomonadati</taxon>
        <taxon>Bacteroidota</taxon>
        <taxon>Flavobacteriia</taxon>
        <taxon>Flavobacteriales</taxon>
        <taxon>Flavobacteriaceae</taxon>
        <taxon>Flavobacterium</taxon>
    </lineage>
</organism>
<dbReference type="EMBL" id="LVEN01000013">
    <property type="protein sequence ID" value="OCB75558.1"/>
    <property type="molecule type" value="Genomic_DNA"/>
</dbReference>
<comment type="caution">
    <text evidence="1">The sequence shown here is derived from an EMBL/GenBank/DDBJ whole genome shotgun (WGS) entry which is preliminary data.</text>
</comment>
<evidence type="ECO:0000313" key="2">
    <source>
        <dbReference type="Proteomes" id="UP000093343"/>
    </source>
</evidence>
<evidence type="ECO:0000313" key="1">
    <source>
        <dbReference type="EMBL" id="OCB75558.1"/>
    </source>
</evidence>
<keyword evidence="2" id="KW-1185">Reference proteome</keyword>
<dbReference type="RefSeq" id="WP_065449164.1">
    <property type="nucleotide sequence ID" value="NZ_LVEN01000013.1"/>
</dbReference>
<reference evidence="2" key="1">
    <citation type="submission" date="2016-03" db="EMBL/GenBank/DDBJ databases">
        <title>Draft genome sequence of Paenibacillus glacialis DSM 22343.</title>
        <authorList>
            <person name="Shin S.-K."/>
            <person name="Yi H."/>
        </authorList>
    </citation>
    <scope>NUCLEOTIDE SEQUENCE [LARGE SCALE GENOMIC DNA]</scope>
    <source>
        <strain evidence="2">CCUG 60099</strain>
    </source>
</reference>
<accession>A0ABX2XSM7</accession>
<gene>
    <name evidence="1" type="ORF">FLP_08815</name>
</gene>
<protein>
    <submittedName>
        <fullName evidence="1">Uncharacterized protein</fullName>
    </submittedName>
</protein>
<dbReference type="Proteomes" id="UP000093343">
    <property type="component" value="Unassembled WGS sequence"/>
</dbReference>
<proteinExistence type="predicted"/>
<name>A0ABX2XSM7_9FLAO</name>
<sequence>MNDQNTKVLSNYFKNLKLNKTIYLKSVYTDLTKDNVELLINYLQEIGGKALTLTCRKQNAFKTTWSIREENLRIRCHVQNAADYLRSIKDNYLTDQIKVVIADVAKYVNILDSNEDVSFILVSTNTLPSAIHFDIAQRLFITHKIRDQNQNNYNADLLTIYALRLALESRIRGLLGIDYATNKGKTVGLNSLIKISKDLKSVLYSKDLKWNEIEWVNKWINHHMHRHLRPYPWIIYLAIDSLKLFIDPKEPFIDEIRTVYSFYSATYVENEKDLHEEIESSLKHEYPEIEITWLAKREILKPVVKSD</sequence>